<organism evidence="3 4">
    <name type="scientific">Penicilliopsis zonata CBS 506.65</name>
    <dbReference type="NCBI Taxonomy" id="1073090"/>
    <lineage>
        <taxon>Eukaryota</taxon>
        <taxon>Fungi</taxon>
        <taxon>Dikarya</taxon>
        <taxon>Ascomycota</taxon>
        <taxon>Pezizomycotina</taxon>
        <taxon>Eurotiomycetes</taxon>
        <taxon>Eurotiomycetidae</taxon>
        <taxon>Eurotiales</taxon>
        <taxon>Aspergillaceae</taxon>
        <taxon>Penicilliopsis</taxon>
    </lineage>
</organism>
<feature type="region of interest" description="Disordered" evidence="1">
    <location>
        <begin position="1"/>
        <end position="59"/>
    </location>
</feature>
<accession>A0A1L9STI7</accession>
<dbReference type="SUPFAM" id="SSF116846">
    <property type="entry name" value="MIT domain"/>
    <property type="match status" value="1"/>
</dbReference>
<dbReference type="GeneID" id="34613459"/>
<feature type="compositionally biased region" description="Polar residues" evidence="1">
    <location>
        <begin position="181"/>
        <end position="228"/>
    </location>
</feature>
<dbReference type="VEuPathDB" id="FungiDB:ASPZODRAFT_172911"/>
<dbReference type="AlphaFoldDB" id="A0A1L9STI7"/>
<dbReference type="InterPro" id="IPR036181">
    <property type="entry name" value="MIT_dom_sf"/>
</dbReference>
<protein>
    <recommendedName>
        <fullName evidence="2">MIT domain-containing protein</fullName>
    </recommendedName>
</protein>
<dbReference type="RefSeq" id="XP_022584956.1">
    <property type="nucleotide sequence ID" value="XM_022726995.1"/>
</dbReference>
<dbReference type="Gene3D" id="1.20.58.80">
    <property type="entry name" value="Phosphotransferase system, lactose/cellobiose-type IIA subunit"/>
    <property type="match status" value="1"/>
</dbReference>
<feature type="region of interest" description="Disordered" evidence="1">
    <location>
        <begin position="181"/>
        <end position="258"/>
    </location>
</feature>
<name>A0A1L9STI7_9EURO</name>
<feature type="compositionally biased region" description="Basic and acidic residues" evidence="1">
    <location>
        <begin position="29"/>
        <end position="41"/>
    </location>
</feature>
<feature type="compositionally biased region" description="Polar residues" evidence="1">
    <location>
        <begin position="120"/>
        <end position="131"/>
    </location>
</feature>
<dbReference type="InterPro" id="IPR007330">
    <property type="entry name" value="MIT_dom"/>
</dbReference>
<dbReference type="OrthoDB" id="2245455at2759"/>
<gene>
    <name evidence="3" type="ORF">ASPZODRAFT_172911</name>
</gene>
<keyword evidence="4" id="KW-1185">Reference proteome</keyword>
<dbReference type="PANTHER" id="PTHR37327:SF1">
    <property type="entry name" value="MICROTUBULE INTERACTING AND TRANSPORT DOMAIN-CONTAINING PROTEIN"/>
    <property type="match status" value="1"/>
</dbReference>
<evidence type="ECO:0000313" key="3">
    <source>
        <dbReference type="EMBL" id="OJJ50446.1"/>
    </source>
</evidence>
<sequence>MQARSPSALAGRLDPIHSQYTPSDSGPGPHHDMHPGSHNKSDGQLAVQSFQTGSISPTEQDIRVQNHGYPYHSNISGISPIQKGLASVNRWSQSTASSDDLHYSSSQERIAGLGDYGMSRSAQSPTRSSECYQLPPTANPRSHNYSSSVASENVYDSAHSLPITRRLSNLLQSATMIDVTNSTGSQPRFTDNAIHSTSQPHGTENTEQGHTKGNSRENLATSYESRLSNQDDHTFQEDSVSPRQKLPSSGLKEQVRGKRQRAMSQKAMLSKALQKANTAVLLDNAANFEGAMEAYNDACELLQLVMLRSSGGDDEKLKLQEIVSTVVKTFNQPL</sequence>
<dbReference type="STRING" id="1073090.A0A1L9STI7"/>
<evidence type="ECO:0000313" key="4">
    <source>
        <dbReference type="Proteomes" id="UP000184188"/>
    </source>
</evidence>
<reference evidence="4" key="1">
    <citation type="journal article" date="2017" name="Genome Biol.">
        <title>Comparative genomics reveals high biological diversity and specific adaptations in the industrially and medically important fungal genus Aspergillus.</title>
        <authorList>
            <person name="de Vries R.P."/>
            <person name="Riley R."/>
            <person name="Wiebenga A."/>
            <person name="Aguilar-Osorio G."/>
            <person name="Amillis S."/>
            <person name="Uchima C.A."/>
            <person name="Anderluh G."/>
            <person name="Asadollahi M."/>
            <person name="Askin M."/>
            <person name="Barry K."/>
            <person name="Battaglia E."/>
            <person name="Bayram O."/>
            <person name="Benocci T."/>
            <person name="Braus-Stromeyer S.A."/>
            <person name="Caldana C."/>
            <person name="Canovas D."/>
            <person name="Cerqueira G.C."/>
            <person name="Chen F."/>
            <person name="Chen W."/>
            <person name="Choi C."/>
            <person name="Clum A."/>
            <person name="Dos Santos R.A."/>
            <person name="Damasio A.R."/>
            <person name="Diallinas G."/>
            <person name="Emri T."/>
            <person name="Fekete E."/>
            <person name="Flipphi M."/>
            <person name="Freyberg S."/>
            <person name="Gallo A."/>
            <person name="Gournas C."/>
            <person name="Habgood R."/>
            <person name="Hainaut M."/>
            <person name="Harispe M.L."/>
            <person name="Henrissat B."/>
            <person name="Hilden K.S."/>
            <person name="Hope R."/>
            <person name="Hossain A."/>
            <person name="Karabika E."/>
            <person name="Karaffa L."/>
            <person name="Karanyi Z."/>
            <person name="Krasevec N."/>
            <person name="Kuo A."/>
            <person name="Kusch H."/>
            <person name="LaButti K."/>
            <person name="Lagendijk E.L."/>
            <person name="Lapidus A."/>
            <person name="Levasseur A."/>
            <person name="Lindquist E."/>
            <person name="Lipzen A."/>
            <person name="Logrieco A.F."/>
            <person name="MacCabe A."/>
            <person name="Maekelae M.R."/>
            <person name="Malavazi I."/>
            <person name="Melin P."/>
            <person name="Meyer V."/>
            <person name="Mielnichuk N."/>
            <person name="Miskei M."/>
            <person name="Molnar A.P."/>
            <person name="Mule G."/>
            <person name="Ngan C.Y."/>
            <person name="Orejas M."/>
            <person name="Orosz E."/>
            <person name="Ouedraogo J.P."/>
            <person name="Overkamp K.M."/>
            <person name="Park H.-S."/>
            <person name="Perrone G."/>
            <person name="Piumi F."/>
            <person name="Punt P.J."/>
            <person name="Ram A.F."/>
            <person name="Ramon A."/>
            <person name="Rauscher S."/>
            <person name="Record E."/>
            <person name="Riano-Pachon D.M."/>
            <person name="Robert V."/>
            <person name="Roehrig J."/>
            <person name="Ruller R."/>
            <person name="Salamov A."/>
            <person name="Salih N.S."/>
            <person name="Samson R.A."/>
            <person name="Sandor E."/>
            <person name="Sanguinetti M."/>
            <person name="Schuetze T."/>
            <person name="Sepcic K."/>
            <person name="Shelest E."/>
            <person name="Sherlock G."/>
            <person name="Sophianopoulou V."/>
            <person name="Squina F.M."/>
            <person name="Sun H."/>
            <person name="Susca A."/>
            <person name="Todd R.B."/>
            <person name="Tsang A."/>
            <person name="Unkles S.E."/>
            <person name="van de Wiele N."/>
            <person name="van Rossen-Uffink D."/>
            <person name="Oliveira J.V."/>
            <person name="Vesth T.C."/>
            <person name="Visser J."/>
            <person name="Yu J.-H."/>
            <person name="Zhou M."/>
            <person name="Andersen M.R."/>
            <person name="Archer D.B."/>
            <person name="Baker S.E."/>
            <person name="Benoit I."/>
            <person name="Brakhage A.A."/>
            <person name="Braus G.H."/>
            <person name="Fischer R."/>
            <person name="Frisvad J.C."/>
            <person name="Goldman G.H."/>
            <person name="Houbraken J."/>
            <person name="Oakley B."/>
            <person name="Pocsi I."/>
            <person name="Scazzocchio C."/>
            <person name="Seiboth B."/>
            <person name="vanKuyk P.A."/>
            <person name="Wortman J."/>
            <person name="Dyer P.S."/>
            <person name="Grigoriev I.V."/>
        </authorList>
    </citation>
    <scope>NUCLEOTIDE SEQUENCE [LARGE SCALE GENOMIC DNA]</scope>
    <source>
        <strain evidence="4">CBS 506.65</strain>
    </source>
</reference>
<feature type="region of interest" description="Disordered" evidence="1">
    <location>
        <begin position="116"/>
        <end position="146"/>
    </location>
</feature>
<dbReference type="PANTHER" id="PTHR37327">
    <property type="entry name" value="CHROMOSOME 1, WHOLE GENOME SHOTGUN SEQUENCE"/>
    <property type="match status" value="1"/>
</dbReference>
<feature type="domain" description="MIT" evidence="2">
    <location>
        <begin position="269"/>
        <end position="325"/>
    </location>
</feature>
<evidence type="ECO:0000256" key="1">
    <source>
        <dbReference type="SAM" id="MobiDB-lite"/>
    </source>
</evidence>
<dbReference type="Pfam" id="PF04212">
    <property type="entry name" value="MIT"/>
    <property type="match status" value="1"/>
</dbReference>
<dbReference type="Proteomes" id="UP000184188">
    <property type="component" value="Unassembled WGS sequence"/>
</dbReference>
<evidence type="ECO:0000259" key="2">
    <source>
        <dbReference type="Pfam" id="PF04212"/>
    </source>
</evidence>
<proteinExistence type="predicted"/>
<feature type="compositionally biased region" description="Polar residues" evidence="1">
    <location>
        <begin position="46"/>
        <end position="59"/>
    </location>
</feature>
<dbReference type="EMBL" id="KV878336">
    <property type="protein sequence ID" value="OJJ50446.1"/>
    <property type="molecule type" value="Genomic_DNA"/>
</dbReference>